<feature type="transmembrane region" description="Helical" evidence="8">
    <location>
        <begin position="28"/>
        <end position="46"/>
    </location>
</feature>
<keyword evidence="4 8" id="KW-1133">Transmembrane helix</keyword>
<evidence type="ECO:0000256" key="6">
    <source>
        <dbReference type="ARBA" id="ARBA00023136"/>
    </source>
</evidence>
<dbReference type="InterPro" id="IPR027359">
    <property type="entry name" value="Volt_channel_dom_sf"/>
</dbReference>
<dbReference type="EMBL" id="SNXZ01000001">
    <property type="protein sequence ID" value="TDQ05378.1"/>
    <property type="molecule type" value="Genomic_DNA"/>
</dbReference>
<organism evidence="10 11">
    <name type="scientific">Labedaea rhizosphaerae</name>
    <dbReference type="NCBI Taxonomy" id="598644"/>
    <lineage>
        <taxon>Bacteria</taxon>
        <taxon>Bacillati</taxon>
        <taxon>Actinomycetota</taxon>
        <taxon>Actinomycetes</taxon>
        <taxon>Pseudonocardiales</taxon>
        <taxon>Pseudonocardiaceae</taxon>
        <taxon>Labedaea</taxon>
    </lineage>
</organism>
<comment type="subcellular location">
    <subcellularLocation>
        <location evidence="1">Membrane</location>
        <topology evidence="1">Multi-pass membrane protein</topology>
    </subcellularLocation>
</comment>
<dbReference type="Gene3D" id="1.20.5.110">
    <property type="match status" value="1"/>
</dbReference>
<evidence type="ECO:0000256" key="4">
    <source>
        <dbReference type="ARBA" id="ARBA00022989"/>
    </source>
</evidence>
<evidence type="ECO:0000313" key="10">
    <source>
        <dbReference type="EMBL" id="TDQ05378.1"/>
    </source>
</evidence>
<reference evidence="10 11" key="1">
    <citation type="submission" date="2019-03" db="EMBL/GenBank/DDBJ databases">
        <title>Genomic Encyclopedia of Type Strains, Phase IV (KMG-IV): sequencing the most valuable type-strain genomes for metagenomic binning, comparative biology and taxonomic classification.</title>
        <authorList>
            <person name="Goeker M."/>
        </authorList>
    </citation>
    <scope>NUCLEOTIDE SEQUENCE [LARGE SCALE GENOMIC DNA]</scope>
    <source>
        <strain evidence="10 11">DSM 45361</strain>
    </source>
</reference>
<dbReference type="PANTHER" id="PTHR11537">
    <property type="entry name" value="VOLTAGE-GATED POTASSIUM CHANNEL"/>
    <property type="match status" value="1"/>
</dbReference>
<dbReference type="AlphaFoldDB" id="A0A4R6SM84"/>
<evidence type="ECO:0000259" key="9">
    <source>
        <dbReference type="Pfam" id="PF07885"/>
    </source>
</evidence>
<evidence type="ECO:0000256" key="2">
    <source>
        <dbReference type="ARBA" id="ARBA00022448"/>
    </source>
</evidence>
<evidence type="ECO:0000256" key="3">
    <source>
        <dbReference type="ARBA" id="ARBA00022692"/>
    </source>
</evidence>
<keyword evidence="5" id="KW-0406">Ion transport</keyword>
<feature type="transmembrane region" description="Helical" evidence="8">
    <location>
        <begin position="61"/>
        <end position="79"/>
    </location>
</feature>
<proteinExistence type="predicted"/>
<keyword evidence="3 8" id="KW-0812">Transmembrane</keyword>
<dbReference type="Gene3D" id="1.10.287.70">
    <property type="match status" value="1"/>
</dbReference>
<keyword evidence="2" id="KW-0813">Transport</keyword>
<dbReference type="GO" id="GO:0008076">
    <property type="term" value="C:voltage-gated potassium channel complex"/>
    <property type="evidence" value="ECO:0007669"/>
    <property type="project" value="InterPro"/>
</dbReference>
<evidence type="ECO:0000256" key="1">
    <source>
        <dbReference type="ARBA" id="ARBA00004141"/>
    </source>
</evidence>
<evidence type="ECO:0000256" key="5">
    <source>
        <dbReference type="ARBA" id="ARBA00023065"/>
    </source>
</evidence>
<dbReference type="SUPFAM" id="SSF81324">
    <property type="entry name" value="Voltage-gated potassium channels"/>
    <property type="match status" value="1"/>
</dbReference>
<evidence type="ECO:0000256" key="8">
    <source>
        <dbReference type="SAM" id="Phobius"/>
    </source>
</evidence>
<dbReference type="Proteomes" id="UP000295444">
    <property type="component" value="Unassembled WGS sequence"/>
</dbReference>
<sequence>MSDIPRSGARRADPTEPALSAWELRTDLPMTALAFSFLGVYAWQVLGTEKSPGLHDALDTVMWVIWGIFAVDYLIKFALARHKPRFFVRYLFDLVTVALPMVRQMRALRLITIISVLNRQVSGTIRGKIGLYVAGATLLVGVSAALSVLEAERASPDATIKTFPDALWWTLTTISTVGYGDRYPVTTEGRLVAGALMIGGIALLGVVTGVIASWFVDKISGAEENIERTTREEIAEVRVELAALRELLLAQQHNGQVSAQRESGSGHP</sequence>
<dbReference type="RefSeq" id="WP_243753846.1">
    <property type="nucleotide sequence ID" value="NZ_SNXZ01000001.1"/>
</dbReference>
<dbReference type="GO" id="GO:0001508">
    <property type="term" value="P:action potential"/>
    <property type="evidence" value="ECO:0007669"/>
    <property type="project" value="TreeGrafter"/>
</dbReference>
<name>A0A4R6SM84_LABRH</name>
<dbReference type="PRINTS" id="PR00169">
    <property type="entry name" value="KCHANNEL"/>
</dbReference>
<keyword evidence="6 8" id="KW-0472">Membrane</keyword>
<comment type="caution">
    <text evidence="10">The sequence shown here is derived from an EMBL/GenBank/DDBJ whole genome shotgun (WGS) entry which is preliminary data.</text>
</comment>
<gene>
    <name evidence="10" type="ORF">EV186_1011348</name>
</gene>
<dbReference type="InterPro" id="IPR028325">
    <property type="entry name" value="VG_K_chnl"/>
</dbReference>
<protein>
    <submittedName>
        <fullName evidence="10">Voltage-gated potassium channel</fullName>
    </submittedName>
</protein>
<keyword evidence="7 10" id="KW-0407">Ion channel</keyword>
<evidence type="ECO:0000313" key="11">
    <source>
        <dbReference type="Proteomes" id="UP000295444"/>
    </source>
</evidence>
<dbReference type="Gene3D" id="1.20.120.350">
    <property type="entry name" value="Voltage-gated potassium channels. Chain C"/>
    <property type="match status" value="1"/>
</dbReference>
<feature type="transmembrane region" description="Helical" evidence="8">
    <location>
        <begin position="191"/>
        <end position="216"/>
    </location>
</feature>
<dbReference type="Pfam" id="PF07885">
    <property type="entry name" value="Ion_trans_2"/>
    <property type="match status" value="1"/>
</dbReference>
<feature type="transmembrane region" description="Helical" evidence="8">
    <location>
        <begin position="129"/>
        <end position="149"/>
    </location>
</feature>
<dbReference type="PANTHER" id="PTHR11537:SF254">
    <property type="entry name" value="POTASSIUM VOLTAGE-GATED CHANNEL PROTEIN SHAB"/>
    <property type="match status" value="1"/>
</dbReference>
<keyword evidence="11" id="KW-1185">Reference proteome</keyword>
<evidence type="ECO:0000256" key="7">
    <source>
        <dbReference type="ARBA" id="ARBA00023303"/>
    </source>
</evidence>
<accession>A0A4R6SM84</accession>
<feature type="domain" description="Potassium channel" evidence="9">
    <location>
        <begin position="160"/>
        <end position="216"/>
    </location>
</feature>
<dbReference type="GO" id="GO:0005249">
    <property type="term" value="F:voltage-gated potassium channel activity"/>
    <property type="evidence" value="ECO:0007669"/>
    <property type="project" value="InterPro"/>
</dbReference>
<dbReference type="InterPro" id="IPR013099">
    <property type="entry name" value="K_chnl_dom"/>
</dbReference>